<feature type="transmembrane region" description="Helical" evidence="25">
    <location>
        <begin position="325"/>
        <end position="344"/>
    </location>
</feature>
<dbReference type="STRING" id="246404.A0A507FPB6"/>
<dbReference type="InterPro" id="IPR036259">
    <property type="entry name" value="MFS_trans_sf"/>
</dbReference>
<comment type="catalytic activity">
    <reaction evidence="20">
        <text>L-lysyl-glycine(out) = L-lysyl-glycine(in)</text>
        <dbReference type="Rhea" id="RHEA:79407"/>
        <dbReference type="ChEBI" id="CHEBI:191202"/>
    </reaction>
</comment>
<comment type="subcellular location">
    <subcellularLocation>
        <location evidence="1">Lysosome membrane</location>
        <topology evidence="1">Multi-pass membrane protein</topology>
    </subcellularLocation>
</comment>
<feature type="transmembrane region" description="Helical" evidence="25">
    <location>
        <begin position="259"/>
        <end position="276"/>
    </location>
</feature>
<dbReference type="OrthoDB" id="424834at2759"/>
<dbReference type="Pfam" id="PF07690">
    <property type="entry name" value="MFS_1"/>
    <property type="match status" value="1"/>
</dbReference>
<evidence type="ECO:0000256" key="6">
    <source>
        <dbReference type="ARBA" id="ARBA00023136"/>
    </source>
</evidence>
<evidence type="ECO:0000313" key="26">
    <source>
        <dbReference type="EMBL" id="TPX77176.1"/>
    </source>
</evidence>
<feature type="transmembrane region" description="Helical" evidence="25">
    <location>
        <begin position="431"/>
        <end position="456"/>
    </location>
</feature>
<evidence type="ECO:0000256" key="18">
    <source>
        <dbReference type="ARBA" id="ARBA00044912"/>
    </source>
</evidence>
<evidence type="ECO:0000256" key="14">
    <source>
        <dbReference type="ARBA" id="ARBA00044898"/>
    </source>
</evidence>
<protein>
    <recommendedName>
        <fullName evidence="21">Lysosomal dipeptide transporter MFSD1</fullName>
    </recommendedName>
    <alternativeName>
        <fullName evidence="22">Major facilitator superfamily domain-containing protein 1</fullName>
    </alternativeName>
</protein>
<feature type="transmembrane region" description="Helical" evidence="25">
    <location>
        <begin position="171"/>
        <end position="194"/>
    </location>
</feature>
<feature type="transmembrane region" description="Helical" evidence="25">
    <location>
        <begin position="140"/>
        <end position="159"/>
    </location>
</feature>
<feature type="transmembrane region" description="Helical" evidence="25">
    <location>
        <begin position="9"/>
        <end position="26"/>
    </location>
</feature>
<comment type="catalytic activity">
    <reaction evidence="18">
        <text>L-histidyl-L-alpha-amino acid(out) = L-histidyl-L-alpha-amino acid(in)</text>
        <dbReference type="Rhea" id="RHEA:79379"/>
        <dbReference type="ChEBI" id="CHEBI:229964"/>
    </reaction>
</comment>
<evidence type="ECO:0000256" key="4">
    <source>
        <dbReference type="ARBA" id="ARBA00022692"/>
    </source>
</evidence>
<comment type="caution">
    <text evidence="26">The sequence shown here is derived from an EMBL/GenBank/DDBJ whole genome shotgun (WGS) entry which is preliminary data.</text>
</comment>
<comment type="catalytic activity">
    <reaction evidence="19">
        <text>L-alanyl-L-lysine(out) = L-alanyl-L-lysine(in)</text>
        <dbReference type="Rhea" id="RHEA:79415"/>
        <dbReference type="ChEBI" id="CHEBI:192470"/>
    </reaction>
</comment>
<keyword evidence="6 25" id="KW-0472">Membrane</keyword>
<keyword evidence="3" id="KW-0813">Transport</keyword>
<dbReference type="InterPro" id="IPR011701">
    <property type="entry name" value="MFS"/>
</dbReference>
<dbReference type="GO" id="GO:0022857">
    <property type="term" value="F:transmembrane transporter activity"/>
    <property type="evidence" value="ECO:0007669"/>
    <property type="project" value="InterPro"/>
</dbReference>
<comment type="catalytic activity">
    <reaction evidence="8">
        <text>L-lysyl-L-alanine(out) = L-lysyl-L-alanine(in)</text>
        <dbReference type="Rhea" id="RHEA:79399"/>
        <dbReference type="ChEBI" id="CHEBI:229954"/>
    </reaction>
</comment>
<evidence type="ECO:0000256" key="11">
    <source>
        <dbReference type="ARBA" id="ARBA00044884"/>
    </source>
</evidence>
<name>A0A507FPB6_9FUNG</name>
<dbReference type="SUPFAM" id="SSF103473">
    <property type="entry name" value="MFS general substrate transporter"/>
    <property type="match status" value="1"/>
</dbReference>
<dbReference type="PANTHER" id="PTHR23512">
    <property type="entry name" value="MAJOR FACILITATOR SUPERFAMILY DOMAIN-CONTAINING PROTEIN 1"/>
    <property type="match status" value="1"/>
</dbReference>
<comment type="catalytic activity">
    <reaction evidence="9">
        <text>L-histidyl-glycine(out) = L-histidyl-glycine(in)</text>
        <dbReference type="Rhea" id="RHEA:79395"/>
        <dbReference type="ChEBI" id="CHEBI:229957"/>
    </reaction>
</comment>
<evidence type="ECO:0000256" key="7">
    <source>
        <dbReference type="ARBA" id="ARBA00023228"/>
    </source>
</evidence>
<comment type="similarity">
    <text evidence="2">Belongs to the major facilitator superfamily.</text>
</comment>
<comment type="catalytic activity">
    <reaction evidence="13">
        <text>L-alpha-aminoacyl-L-lysine(out) = L-alpha-aminoacyl-L-lysine(in)</text>
        <dbReference type="Rhea" id="RHEA:79383"/>
        <dbReference type="ChEBI" id="CHEBI:229966"/>
    </reaction>
</comment>
<feature type="transmembrane region" description="Helical" evidence="25">
    <location>
        <begin position="46"/>
        <end position="68"/>
    </location>
</feature>
<comment type="catalytic activity">
    <reaction evidence="10">
        <text>L-alpha-aminoacyl-L-arginine(out) = L-alpha-aminoacyl-L-arginine(in)</text>
        <dbReference type="Rhea" id="RHEA:79367"/>
        <dbReference type="ChEBI" id="CHEBI:229968"/>
    </reaction>
</comment>
<evidence type="ECO:0000256" key="21">
    <source>
        <dbReference type="ARBA" id="ARBA00044985"/>
    </source>
</evidence>
<comment type="catalytic activity">
    <reaction evidence="17">
        <text>L-arginyl-glycine(out) = L-arginyl-glycine(in)</text>
        <dbReference type="Rhea" id="RHEA:79391"/>
        <dbReference type="ChEBI" id="CHEBI:229955"/>
    </reaction>
</comment>
<dbReference type="PANTHER" id="PTHR23512:SF3">
    <property type="entry name" value="MAJOR FACILITATOR SUPERFAMILY DOMAIN-CONTAINING PROTEIN 1"/>
    <property type="match status" value="1"/>
</dbReference>
<comment type="catalytic activity">
    <reaction evidence="12">
        <text>L-lysyl-L-alpha-amino acid(out) = L-lysyl-L-alpha-amino acid(in)</text>
        <dbReference type="Rhea" id="RHEA:79387"/>
        <dbReference type="ChEBI" id="CHEBI:229965"/>
    </reaction>
</comment>
<evidence type="ECO:0000256" key="12">
    <source>
        <dbReference type="ARBA" id="ARBA00044891"/>
    </source>
</evidence>
<accession>A0A507FPB6</accession>
<dbReference type="Proteomes" id="UP000320333">
    <property type="component" value="Unassembled WGS sequence"/>
</dbReference>
<evidence type="ECO:0000256" key="23">
    <source>
        <dbReference type="ARBA" id="ARBA00045709"/>
    </source>
</evidence>
<evidence type="ECO:0000256" key="9">
    <source>
        <dbReference type="ARBA" id="ARBA00044878"/>
    </source>
</evidence>
<feature type="transmembrane region" description="Helical" evidence="25">
    <location>
        <begin position="296"/>
        <end position="318"/>
    </location>
</feature>
<evidence type="ECO:0000313" key="27">
    <source>
        <dbReference type="Proteomes" id="UP000320333"/>
    </source>
</evidence>
<comment type="catalytic activity">
    <reaction evidence="16">
        <text>L-lysyl-L-lysine(out) = L-lysyl-L-lysine(in)</text>
        <dbReference type="Rhea" id="RHEA:79403"/>
        <dbReference type="ChEBI" id="CHEBI:229956"/>
    </reaction>
</comment>
<comment type="catalytic activity">
    <reaction evidence="15">
        <text>L-arginyl-L-alpha-amino acid(out) = L-arginyl-L-alpha-amino acid(in)</text>
        <dbReference type="Rhea" id="RHEA:79371"/>
        <dbReference type="ChEBI" id="CHEBI:84315"/>
    </reaction>
</comment>
<feature type="transmembrane region" description="Helical" evidence="25">
    <location>
        <begin position="397"/>
        <end position="425"/>
    </location>
</feature>
<evidence type="ECO:0000256" key="19">
    <source>
        <dbReference type="ARBA" id="ARBA00044919"/>
    </source>
</evidence>
<keyword evidence="5 25" id="KW-1133">Transmembrane helix</keyword>
<evidence type="ECO:0000256" key="5">
    <source>
        <dbReference type="ARBA" id="ARBA00022989"/>
    </source>
</evidence>
<evidence type="ECO:0000256" key="16">
    <source>
        <dbReference type="ARBA" id="ARBA00044900"/>
    </source>
</evidence>
<keyword evidence="7" id="KW-0458">Lysosome</keyword>
<reference evidence="26 27" key="1">
    <citation type="journal article" date="2019" name="Sci. Rep.">
        <title>Comparative genomics of chytrid fungi reveal insights into the obligate biotrophic and pathogenic lifestyle of Synchytrium endobioticum.</title>
        <authorList>
            <person name="van de Vossenberg B.T.L.H."/>
            <person name="Warris S."/>
            <person name="Nguyen H.D.T."/>
            <person name="van Gent-Pelzer M.P.E."/>
            <person name="Joly D.L."/>
            <person name="van de Geest H.C."/>
            <person name="Bonants P.J.M."/>
            <person name="Smith D.S."/>
            <person name="Levesque C.A."/>
            <person name="van der Lee T.A.J."/>
        </authorList>
    </citation>
    <scope>NUCLEOTIDE SEQUENCE [LARGE SCALE GENOMIC DNA]</scope>
    <source>
        <strain evidence="26 27">CBS 675.73</strain>
    </source>
</reference>
<keyword evidence="27" id="KW-1185">Reference proteome</keyword>
<feature type="transmembrane region" description="Helical" evidence="25">
    <location>
        <begin position="112"/>
        <end position="133"/>
    </location>
</feature>
<evidence type="ECO:0000256" key="1">
    <source>
        <dbReference type="ARBA" id="ARBA00004155"/>
    </source>
</evidence>
<dbReference type="EMBL" id="QEAP01000026">
    <property type="protein sequence ID" value="TPX77176.1"/>
    <property type="molecule type" value="Genomic_DNA"/>
</dbReference>
<comment type="subunit">
    <text evidence="24">Homodimer. Interacts with lysosomal protein GLMP (via lumenal domain); the interaction starts while both proteins are still in the endoplasmic reticulum and is required for stabilization of MFSD1 in lysosomes but has no direct effect on its targeting to lysosomes or transporter activity.</text>
</comment>
<feature type="transmembrane region" description="Helical" evidence="25">
    <location>
        <begin position="350"/>
        <end position="376"/>
    </location>
</feature>
<evidence type="ECO:0000256" key="13">
    <source>
        <dbReference type="ARBA" id="ARBA00044893"/>
    </source>
</evidence>
<evidence type="ECO:0000256" key="20">
    <source>
        <dbReference type="ARBA" id="ARBA00044924"/>
    </source>
</evidence>
<evidence type="ECO:0000256" key="22">
    <source>
        <dbReference type="ARBA" id="ARBA00045018"/>
    </source>
</evidence>
<keyword evidence="4 25" id="KW-0812">Transmembrane</keyword>
<evidence type="ECO:0000256" key="17">
    <source>
        <dbReference type="ARBA" id="ARBA00044903"/>
    </source>
</evidence>
<dbReference type="AlphaFoldDB" id="A0A507FPB6"/>
<comment type="catalytic activity">
    <reaction evidence="11">
        <text>L-alpha-aminoacyl-L-histidine(out) = L-alpha-aminoacyl-L-histidine(in)</text>
        <dbReference type="Rhea" id="RHEA:79375"/>
        <dbReference type="ChEBI" id="CHEBI:229967"/>
    </reaction>
</comment>
<evidence type="ECO:0000256" key="25">
    <source>
        <dbReference type="SAM" id="Phobius"/>
    </source>
</evidence>
<gene>
    <name evidence="26" type="ORF">CcCBS67573_g01540</name>
</gene>
<comment type="function">
    <text evidence="23">Lysosomal dipeptide uniporter that selectively exports lysine, arginine or histidine-containing dipeptides with a net positive charge from the lysosome lumen into the cytosol. Could play a role in a specific type of protein O-glycosylation indirectly regulating macrophages migration and tissue invasion. Also essential for liver homeostasis.</text>
</comment>
<dbReference type="InterPro" id="IPR052187">
    <property type="entry name" value="MFSD1"/>
</dbReference>
<evidence type="ECO:0000256" key="8">
    <source>
        <dbReference type="ARBA" id="ARBA00044876"/>
    </source>
</evidence>
<dbReference type="Gene3D" id="1.20.1250.20">
    <property type="entry name" value="MFS general substrate transporter like domains"/>
    <property type="match status" value="2"/>
</dbReference>
<proteinExistence type="inferred from homology"/>
<evidence type="ECO:0000256" key="15">
    <source>
        <dbReference type="ARBA" id="ARBA00044899"/>
    </source>
</evidence>
<evidence type="ECO:0000256" key="3">
    <source>
        <dbReference type="ARBA" id="ARBA00022448"/>
    </source>
</evidence>
<evidence type="ECO:0000256" key="10">
    <source>
        <dbReference type="ARBA" id="ARBA00044881"/>
    </source>
</evidence>
<evidence type="ECO:0000256" key="24">
    <source>
        <dbReference type="ARBA" id="ARBA00046376"/>
    </source>
</evidence>
<sequence length="480" mass="52414">MEEVGSKDILILALSCLLLFGNYYAYDNPAALNRQLMAHLQLDYDTWQYELNLLYVVYSFPNMFLPYFGGRLVDKFGSRVLVIYSSIGVFGQLLFSAGIHTRSTAMMLVGRFLFGVGGESVVVVQGCLMASCFDGRMLSFALSLNLCVSRLGSVANAILSPVLDKWCGVETAVMGGTVACLISFSSSILLLAILPTQEFTTSAIESVIHSTATLDEEGEAGMFMRETPATETTPLLLIPMEPAPAFTSYYAFSVFPKSFWILCLMYVVFYGTAWSFGNTASDFLQSKWYTNDPITAGLVMSIPDSTSSILVVVFGYFLDPNRYGSLLLVLCFLAITVVHGVLGFTQFNPVFPLVCLGVAYSINPAVIWPSVAVVIQREERKLFGPRNSRRHIDRGRPSILGAAYGVCTSTLNMALTVIPLCAAWMRVNSGGGWAALEAFYCGLACVGFVGAVSLYFMNGLRDGSLDDGFAEVVHFRRADD</sequence>
<organism evidence="26 27">
    <name type="scientific">Chytriomyces confervae</name>
    <dbReference type="NCBI Taxonomy" id="246404"/>
    <lineage>
        <taxon>Eukaryota</taxon>
        <taxon>Fungi</taxon>
        <taxon>Fungi incertae sedis</taxon>
        <taxon>Chytridiomycota</taxon>
        <taxon>Chytridiomycota incertae sedis</taxon>
        <taxon>Chytridiomycetes</taxon>
        <taxon>Chytridiales</taxon>
        <taxon>Chytriomycetaceae</taxon>
        <taxon>Chytriomyces</taxon>
    </lineage>
</organism>
<feature type="transmembrane region" description="Helical" evidence="25">
    <location>
        <begin position="80"/>
        <end position="100"/>
    </location>
</feature>
<comment type="catalytic activity">
    <reaction evidence="14">
        <text>L-aspartyl-L-lysine(out) = L-aspartyl-L-lysine(in)</text>
        <dbReference type="Rhea" id="RHEA:79411"/>
        <dbReference type="ChEBI" id="CHEBI:229953"/>
    </reaction>
</comment>
<evidence type="ECO:0000256" key="2">
    <source>
        <dbReference type="ARBA" id="ARBA00008335"/>
    </source>
</evidence>